<dbReference type="EMBL" id="CAJOAY010013301">
    <property type="protein sequence ID" value="CAF4263779.1"/>
    <property type="molecule type" value="Genomic_DNA"/>
</dbReference>
<feature type="transmembrane region" description="Helical" evidence="1">
    <location>
        <begin position="66"/>
        <end position="90"/>
    </location>
</feature>
<name>A0A820FJ07_9BILA</name>
<keyword evidence="1" id="KW-0472">Membrane</keyword>
<comment type="caution">
    <text evidence="2">The sequence shown here is derived from an EMBL/GenBank/DDBJ whole genome shotgun (WGS) entry which is preliminary data.</text>
</comment>
<reference evidence="2" key="1">
    <citation type="submission" date="2021-02" db="EMBL/GenBank/DDBJ databases">
        <authorList>
            <person name="Nowell W R."/>
        </authorList>
    </citation>
    <scope>NUCLEOTIDE SEQUENCE</scope>
</reference>
<protein>
    <submittedName>
        <fullName evidence="2">Uncharacterized protein</fullName>
    </submittedName>
</protein>
<evidence type="ECO:0000313" key="2">
    <source>
        <dbReference type="EMBL" id="CAF4263779.1"/>
    </source>
</evidence>
<proteinExistence type="predicted"/>
<dbReference type="Proteomes" id="UP000663881">
    <property type="component" value="Unassembled WGS sequence"/>
</dbReference>
<gene>
    <name evidence="2" type="ORF">OKA104_LOCUS44276</name>
</gene>
<organism evidence="2 3">
    <name type="scientific">Adineta steineri</name>
    <dbReference type="NCBI Taxonomy" id="433720"/>
    <lineage>
        <taxon>Eukaryota</taxon>
        <taxon>Metazoa</taxon>
        <taxon>Spiralia</taxon>
        <taxon>Gnathifera</taxon>
        <taxon>Rotifera</taxon>
        <taxon>Eurotatoria</taxon>
        <taxon>Bdelloidea</taxon>
        <taxon>Adinetida</taxon>
        <taxon>Adinetidae</taxon>
        <taxon>Adineta</taxon>
    </lineage>
</organism>
<dbReference type="AlphaFoldDB" id="A0A820FJ07"/>
<keyword evidence="1" id="KW-1133">Transmembrane helix</keyword>
<sequence length="140" mass="15882">KTKCARTAFDILMLYINKSNVGCILLLKSVFSSPIRSINNRIRSGPILETTTTKKSFICPWYCYPIVIFSILIGLILITICISAFDYGYLQKHSELKNTKQKSIVLENEDNEDKQTIDSISIKSEDDDTISINSHDSQKI</sequence>
<evidence type="ECO:0000256" key="1">
    <source>
        <dbReference type="SAM" id="Phobius"/>
    </source>
</evidence>
<evidence type="ECO:0000313" key="3">
    <source>
        <dbReference type="Proteomes" id="UP000663881"/>
    </source>
</evidence>
<feature type="non-terminal residue" evidence="2">
    <location>
        <position position="1"/>
    </location>
</feature>
<accession>A0A820FJ07</accession>
<keyword evidence="1" id="KW-0812">Transmembrane</keyword>